<evidence type="ECO:0000256" key="1">
    <source>
        <dbReference type="SAM" id="MobiDB-lite"/>
    </source>
</evidence>
<gene>
    <name evidence="2" type="ORF">F2Q69_00060047</name>
</gene>
<reference evidence="2" key="1">
    <citation type="submission" date="2019-12" db="EMBL/GenBank/DDBJ databases">
        <title>Genome sequencing and annotation of Brassica cretica.</title>
        <authorList>
            <person name="Studholme D.J."/>
            <person name="Sarris P."/>
        </authorList>
    </citation>
    <scope>NUCLEOTIDE SEQUENCE</scope>
    <source>
        <strain evidence="2">PFS-109/04</strain>
        <tissue evidence="2">Leaf</tissue>
    </source>
</reference>
<organism evidence="2 3">
    <name type="scientific">Brassica cretica</name>
    <name type="common">Mustard</name>
    <dbReference type="NCBI Taxonomy" id="69181"/>
    <lineage>
        <taxon>Eukaryota</taxon>
        <taxon>Viridiplantae</taxon>
        <taxon>Streptophyta</taxon>
        <taxon>Embryophyta</taxon>
        <taxon>Tracheophyta</taxon>
        <taxon>Spermatophyta</taxon>
        <taxon>Magnoliopsida</taxon>
        <taxon>eudicotyledons</taxon>
        <taxon>Gunneridae</taxon>
        <taxon>Pentapetalae</taxon>
        <taxon>rosids</taxon>
        <taxon>malvids</taxon>
        <taxon>Brassicales</taxon>
        <taxon>Brassicaceae</taxon>
        <taxon>Brassiceae</taxon>
        <taxon>Brassica</taxon>
    </lineage>
</organism>
<feature type="region of interest" description="Disordered" evidence="1">
    <location>
        <begin position="25"/>
        <end position="104"/>
    </location>
</feature>
<feature type="compositionally biased region" description="Basic and acidic residues" evidence="1">
    <location>
        <begin position="60"/>
        <end position="77"/>
    </location>
</feature>
<comment type="caution">
    <text evidence="2">The sequence shown here is derived from an EMBL/GenBank/DDBJ whole genome shotgun (WGS) entry which is preliminary data.</text>
</comment>
<proteinExistence type="predicted"/>
<dbReference type="EMBL" id="QGKX02000095">
    <property type="protein sequence ID" value="KAF3573920.1"/>
    <property type="molecule type" value="Genomic_DNA"/>
</dbReference>
<dbReference type="Proteomes" id="UP000712600">
    <property type="component" value="Unassembled WGS sequence"/>
</dbReference>
<name>A0A8S9RM19_BRACR</name>
<dbReference type="AlphaFoldDB" id="A0A8S9RM19"/>
<accession>A0A8S9RM19</accession>
<evidence type="ECO:0000313" key="3">
    <source>
        <dbReference type="Proteomes" id="UP000712600"/>
    </source>
</evidence>
<sequence>MAETEKERHLKIDGREDLDQILKEMTRNETTHKQVQPCSRDREGQRLRPYYKNRILIIPPDEKSKRKSEDFTRESNQKTKKNKRQRPDSGSKGAAGVGKPAKQT</sequence>
<protein>
    <submittedName>
        <fullName evidence="2">Uncharacterized protein</fullName>
    </submittedName>
</protein>
<evidence type="ECO:0000313" key="2">
    <source>
        <dbReference type="EMBL" id="KAF3573920.1"/>
    </source>
</evidence>